<comment type="caution">
    <text evidence="1">The sequence shown here is derived from an EMBL/GenBank/DDBJ whole genome shotgun (WGS) entry which is preliminary data.</text>
</comment>
<dbReference type="Proteomes" id="UP000655523">
    <property type="component" value="Unassembled WGS sequence"/>
</dbReference>
<proteinExistence type="predicted"/>
<reference evidence="1 2" key="1">
    <citation type="submission" date="2019-11" db="EMBL/GenBank/DDBJ databases">
        <title>Metabolism of dissolved organic matter in forest soils.</title>
        <authorList>
            <person name="Cyle K.T."/>
            <person name="Wilhelm R.C."/>
            <person name="Martinez C.E."/>
        </authorList>
    </citation>
    <scope>NUCLEOTIDE SEQUENCE [LARGE SCALE GENOMIC DNA]</scope>
    <source>
        <strain evidence="1 2">5N</strain>
    </source>
</reference>
<evidence type="ECO:0000313" key="1">
    <source>
        <dbReference type="EMBL" id="NPT55590.1"/>
    </source>
</evidence>
<dbReference type="RefSeq" id="WP_172164893.1">
    <property type="nucleotide sequence ID" value="NZ_WOEZ01000067.1"/>
</dbReference>
<dbReference type="AlphaFoldDB" id="A0A972SLH1"/>
<name>A0A972SLH1_9BURK</name>
<accession>A0A972SLH1</accession>
<evidence type="ECO:0000313" key="2">
    <source>
        <dbReference type="Proteomes" id="UP000655523"/>
    </source>
</evidence>
<sequence>MRILLNVTIPHEPFNTLVREGTVGEVMGRILEEMKPEAAYFTEQNGKRGAVLVVNLDDPSGIPALAEPWFLKFNADCELRIAMVQEDLMKAGLESLGAKWK</sequence>
<dbReference type="EMBL" id="WOEZ01000067">
    <property type="protein sequence ID" value="NPT55590.1"/>
    <property type="molecule type" value="Genomic_DNA"/>
</dbReference>
<keyword evidence="2" id="KW-1185">Reference proteome</keyword>
<organism evidence="1 2">
    <name type="scientific">Paraburkholderia elongata</name>
    <dbReference type="NCBI Taxonomy" id="2675747"/>
    <lineage>
        <taxon>Bacteria</taxon>
        <taxon>Pseudomonadati</taxon>
        <taxon>Pseudomonadota</taxon>
        <taxon>Betaproteobacteria</taxon>
        <taxon>Burkholderiales</taxon>
        <taxon>Burkholderiaceae</taxon>
        <taxon>Paraburkholderia</taxon>
    </lineage>
</organism>
<gene>
    <name evidence="1" type="ORF">GNZ13_13510</name>
</gene>
<protein>
    <submittedName>
        <fullName evidence="1">Panthothenate synthetase</fullName>
    </submittedName>
</protein>